<comment type="caution">
    <text evidence="3">The sequence shown here is derived from an EMBL/GenBank/DDBJ whole genome shotgun (WGS) entry which is preliminary data.</text>
</comment>
<evidence type="ECO:0000313" key="3">
    <source>
        <dbReference type="EMBL" id="MCZ2221085.1"/>
    </source>
</evidence>
<dbReference type="RefSeq" id="WP_269027799.1">
    <property type="nucleotide sequence ID" value="NZ_BAABDP010000004.1"/>
</dbReference>
<dbReference type="Proteomes" id="UP001071110">
    <property type="component" value="Unassembled WGS sequence"/>
</dbReference>
<dbReference type="AlphaFoldDB" id="A0A9Q4IHP6"/>
<reference evidence="3" key="1">
    <citation type="submission" date="2022-08" db="EMBL/GenBank/DDBJ databases">
        <title>Corynebacterium sp. nov., isolated from clinical breast specimens.</title>
        <authorList>
            <person name="Zhang T."/>
        </authorList>
    </citation>
    <scope>NUCLEOTIDE SEQUENCE</scope>
    <source>
        <strain evidence="3">CCUG 57942</strain>
    </source>
</reference>
<evidence type="ECO:0000313" key="4">
    <source>
        <dbReference type="Proteomes" id="UP001071110"/>
    </source>
</evidence>
<keyword evidence="4" id="KW-1185">Reference proteome</keyword>
<feature type="domain" description="SGNH hydrolase-type esterase" evidence="2">
    <location>
        <begin position="36"/>
        <end position="280"/>
    </location>
</feature>
<feature type="chain" id="PRO_5040475195" evidence="1">
    <location>
        <begin position="29"/>
        <end position="290"/>
    </location>
</feature>
<dbReference type="Pfam" id="PF13472">
    <property type="entry name" value="Lipase_GDSL_2"/>
    <property type="match status" value="1"/>
</dbReference>
<dbReference type="EMBL" id="JANRML010000007">
    <property type="protein sequence ID" value="MCZ2221085.1"/>
    <property type="molecule type" value="Genomic_DNA"/>
</dbReference>
<keyword evidence="1" id="KW-0732">Signal</keyword>
<gene>
    <name evidence="3" type="ORF">NUW87_06810</name>
</gene>
<name>A0A9Q4IHP6_9CORY</name>
<evidence type="ECO:0000256" key="1">
    <source>
        <dbReference type="SAM" id="SignalP"/>
    </source>
</evidence>
<organism evidence="3 4">
    <name type="scientific">Corynebacterium pilbarense</name>
    <dbReference type="NCBI Taxonomy" id="1288393"/>
    <lineage>
        <taxon>Bacteria</taxon>
        <taxon>Bacillati</taxon>
        <taxon>Actinomycetota</taxon>
        <taxon>Actinomycetes</taxon>
        <taxon>Mycobacteriales</taxon>
        <taxon>Corynebacteriaceae</taxon>
        <taxon>Corynebacterium</taxon>
    </lineage>
</organism>
<proteinExistence type="predicted"/>
<feature type="signal peptide" evidence="1">
    <location>
        <begin position="1"/>
        <end position="28"/>
    </location>
</feature>
<sequence>MKALFRKVAAGIAACAAIVASTAAPATAEPTGNVVVFGDSYTSNPDQYRNSALNLAGSSQLSSGSSERLVSSYPSQAGCLQGPDNWPRQLQARTGLTVADWSCTGHKSASLPGHVDLAVRAGDLNANTRAVTLAVGFNDHWRPLVESPGAPYNVDAVRDNYFRNMHEAVAKVRAAAPRAKILIPGMLSVTGGTGRICLINVVPNAPFGVPAPRVRQWEQRTQDYQRALAAQVGATFIDIHALSTDHSTCARDADRWVAGLIDTTTAGYNMALHPSRAGSAFVADQVAQAV</sequence>
<dbReference type="Gene3D" id="3.40.50.1110">
    <property type="entry name" value="SGNH hydrolase"/>
    <property type="match status" value="1"/>
</dbReference>
<dbReference type="InterPro" id="IPR013830">
    <property type="entry name" value="SGNH_hydro"/>
</dbReference>
<dbReference type="SUPFAM" id="SSF52266">
    <property type="entry name" value="SGNH hydrolase"/>
    <property type="match status" value="1"/>
</dbReference>
<protein>
    <submittedName>
        <fullName evidence="3">GDSL-type esterase/lipase family protein</fullName>
    </submittedName>
</protein>
<accession>A0A9Q4IHP6</accession>
<dbReference type="InterPro" id="IPR036514">
    <property type="entry name" value="SGNH_hydro_sf"/>
</dbReference>
<evidence type="ECO:0000259" key="2">
    <source>
        <dbReference type="Pfam" id="PF13472"/>
    </source>
</evidence>